<sequence>MKPNFALSLSFQGITLLHRAVDGWRIIGEVTLDVADLTAEIEALRAHAVDLAGEPVRCKIVIPNDQIRYLTIQTGSFLGETRREMARAALEGATPYDVADLAFDLSHADGDTHIAAVARETLQEAESFARTHGFEPVSFVAMPEEAMFKGEPVFDVIGDAALIDRGDDPIEIIGPATETAPAPDGPASEPPVETQETLTDDKSDPDSAIADNTPDQPEEAPLSDAPDPEQEVTPEPSAGFASRRRKPDDSGIAPPLAGARRDDPPPVLKTLTPQEPDDAETAKTTPGSPLASPVADSPKVDKQTDPEPSFAARFLSRRKPRETSAPKSARATKNVVPAPPPQTFETETESDRMTIFGAREKPEVGGKPRHLGLYLTIGLLIFLAAVAAWSALFMDDRISALFGGAPEETATVAPPTIQAPEVLTTAPDMTDAGSEADVAPGVAAPDDADDRTALLPGAETEIAPEPDAEIDAPESQAAMDEESLYAATGIWSRAPEAPQPHEGAELNELYDVSIDRRDLSTDAVALPPVAQLDTDQSPASVASPAEAGTAFDLDERGLVRPSTEGALNPDGVLVFLGRPPVVPPETPTRFETNPEAEIDAQRDRLAAFRPQTRPENLAELTERSQLGGLTRSELAGLRPKLRPETVKREAEQDETPTAQAIVVSRTPKGRPSNFGAKVAQARQRSSGPSEQVASAATATVAPRTVAPRIPSSASVARQATVNNAINLRQINLIGVYGTPSNRRALIRLPSGRYKKVQVGDNVDGGRIVAIGDSELRYQKGGRNMTLKIPSS</sequence>
<dbReference type="AlphaFoldDB" id="A0A8J7J758"/>
<dbReference type="SUPFAM" id="SSF53067">
    <property type="entry name" value="Actin-like ATPase domain"/>
    <property type="match status" value="1"/>
</dbReference>
<feature type="transmembrane region" description="Helical" evidence="2">
    <location>
        <begin position="371"/>
        <end position="392"/>
    </location>
</feature>
<keyword evidence="2" id="KW-1133">Transmembrane helix</keyword>
<evidence type="ECO:0000256" key="1">
    <source>
        <dbReference type="SAM" id="MobiDB-lite"/>
    </source>
</evidence>
<evidence type="ECO:0000313" key="3">
    <source>
        <dbReference type="EMBL" id="MBJ6370388.1"/>
    </source>
</evidence>
<keyword evidence="2" id="KW-0812">Transmembrane</keyword>
<organism evidence="3 4">
    <name type="scientific">Sedimentitalea arenosa</name>
    <dbReference type="NCBI Taxonomy" id="2798803"/>
    <lineage>
        <taxon>Bacteria</taxon>
        <taxon>Pseudomonadati</taxon>
        <taxon>Pseudomonadota</taxon>
        <taxon>Alphaproteobacteria</taxon>
        <taxon>Rhodobacterales</taxon>
        <taxon>Paracoccaceae</taxon>
        <taxon>Sedimentitalea</taxon>
    </lineage>
</organism>
<dbReference type="Gene3D" id="3.30.420.380">
    <property type="match status" value="1"/>
</dbReference>
<feature type="region of interest" description="Disordered" evidence="1">
    <location>
        <begin position="609"/>
        <end position="691"/>
    </location>
</feature>
<dbReference type="InterPro" id="IPR018065">
    <property type="entry name" value="Ribosomal_eL34_CS"/>
</dbReference>
<dbReference type="RefSeq" id="WP_199023148.1">
    <property type="nucleotide sequence ID" value="NZ_JAELVR010000001.1"/>
</dbReference>
<comment type="caution">
    <text evidence="3">The sequence shown here is derived from an EMBL/GenBank/DDBJ whole genome shotgun (WGS) entry which is preliminary data.</text>
</comment>
<feature type="compositionally biased region" description="Basic and acidic residues" evidence="1">
    <location>
        <begin position="641"/>
        <end position="650"/>
    </location>
</feature>
<feature type="region of interest" description="Disordered" evidence="1">
    <location>
        <begin position="170"/>
        <end position="349"/>
    </location>
</feature>
<keyword evidence="4" id="KW-1185">Reference proteome</keyword>
<accession>A0A8J7J758</accession>
<reference evidence="3" key="1">
    <citation type="submission" date="2020-12" db="EMBL/GenBank/DDBJ databases">
        <title>Sedimentitalea sp. nov., isolated from sand in Incheon.</title>
        <authorList>
            <person name="Kim W."/>
        </authorList>
    </citation>
    <scope>NUCLEOTIDE SEQUENCE</scope>
    <source>
        <strain evidence="3">CAU 1593</strain>
    </source>
</reference>
<feature type="compositionally biased region" description="Polar residues" evidence="1">
    <location>
        <begin position="682"/>
        <end position="691"/>
    </location>
</feature>
<evidence type="ECO:0000256" key="2">
    <source>
        <dbReference type="SAM" id="Phobius"/>
    </source>
</evidence>
<keyword evidence="2" id="KW-0472">Membrane</keyword>
<evidence type="ECO:0008006" key="5">
    <source>
        <dbReference type="Google" id="ProtNLM"/>
    </source>
</evidence>
<dbReference type="EMBL" id="JAELVR010000001">
    <property type="protein sequence ID" value="MBJ6370388.1"/>
    <property type="molecule type" value="Genomic_DNA"/>
</dbReference>
<dbReference type="PROSITE" id="PS01145">
    <property type="entry name" value="RIBOSOMAL_L34E"/>
    <property type="match status" value="1"/>
</dbReference>
<gene>
    <name evidence="3" type="ORF">JF290_02515</name>
</gene>
<proteinExistence type="predicted"/>
<evidence type="ECO:0000313" key="4">
    <source>
        <dbReference type="Proteomes" id="UP000619079"/>
    </source>
</evidence>
<name>A0A8J7J758_9RHOB</name>
<protein>
    <recommendedName>
        <fullName evidence="5">Type IV pilus biogenesis</fullName>
    </recommendedName>
</protein>
<dbReference type="Proteomes" id="UP000619079">
    <property type="component" value="Unassembled WGS sequence"/>
</dbReference>
<dbReference type="InterPro" id="IPR043129">
    <property type="entry name" value="ATPase_NBD"/>
</dbReference>